<sequence length="831" mass="83135">MGSASAGSYTDAAKRLAGRSVYAIGSGIVAGSRLVAKGVSALTTDTSDKEPVRFLKFAHLELGAGAAGLSCGAGGERLPVLLIGLATGFQVWRLDGANPAELVSRRDGPAKLLEALPEPRPSDCSAAEDALRGDRPLLAVVPAPETPASLPAAAGGSGQKQPPPQQQHSLLLYSLRSHGYVRTLSFGGEVLAVQASGRVVVVALRGQLQAFDACTLHHTFSCLTYTPPAPLPLAQASSGTRSRQQRQQQFVTDGLVSSAASDGSQHQHHQQAAAAGSPRAGAAQAAAAAGLAPFALGPRWLAYAADTPVPQASGQAVAQRLPLARRDSAGSSGGGGRSASGALDGEGAQLGSSPSAAARANGLTKAAAAARGGQQLKAGISAVGSASFKYLSGQYQTWRQGQQQQRDVDAQEADAAVAGTVVVRDAASRLVVAHFRAHTSPLAALRFSPSGTLLATASVAGHSINLFRIVPPAPGAEGAEGLGGGTGHAVYVYRLYRGVTPAAIRDIAIAPDAAWVAASSGRGTTHLFHTPAAAPGARQPAAAGVWKRCVVPRPLLAATQAASGAMAMSLMAAGVTPRNLYGSQHSDAAPIAAAFLAAAPGSPSAAPGSASSASSSLLVVTPDGLLTRHLLRAPSPQDPPGGAGAAVAADARGSGTPGGGAALGLDGQQDAAAAAAAAAAVLEEADRWDVARAGSWPEREELLPAAAASQEAAAPAAGAADAPTAEQQQVWVAQAECGALAAPGGAAAPLWQDSQFRFYELQMQQLQRQPQPPAVVAPASAPAEPPLHQPRADGGAEALAVQMGSALLVGRGAGAAVWVGTVPVRGGQQQQ</sequence>
<accession>E1ZI23</accession>
<dbReference type="GeneID" id="17353936"/>
<dbReference type="AlphaFoldDB" id="E1ZI23"/>
<name>E1ZI23_CHLVA</name>
<feature type="compositionally biased region" description="Low complexity" evidence="1">
    <location>
        <begin position="705"/>
        <end position="727"/>
    </location>
</feature>
<dbReference type="EMBL" id="GL433847">
    <property type="protein sequence ID" value="EFN54562.1"/>
    <property type="molecule type" value="Genomic_DNA"/>
</dbReference>
<dbReference type="PANTHER" id="PTHR13268">
    <property type="entry name" value="BREAST CARCINOMA AMPLIFIED SEQUENCE 3"/>
    <property type="match status" value="1"/>
</dbReference>
<dbReference type="Proteomes" id="UP000008141">
    <property type="component" value="Unassembled WGS sequence"/>
</dbReference>
<gene>
    <name evidence="3" type="ORF">CHLNCDRAFT_135361</name>
</gene>
<dbReference type="InParanoid" id="E1ZI23"/>
<feature type="region of interest" description="Disordered" evidence="1">
    <location>
        <begin position="233"/>
        <end position="278"/>
    </location>
</feature>
<dbReference type="RefSeq" id="XP_005846664.1">
    <property type="nucleotide sequence ID" value="XM_005846602.1"/>
</dbReference>
<dbReference type="InterPro" id="IPR001680">
    <property type="entry name" value="WD40_rpt"/>
</dbReference>
<organism evidence="4">
    <name type="scientific">Chlorella variabilis</name>
    <name type="common">Green alga</name>
    <dbReference type="NCBI Taxonomy" id="554065"/>
    <lineage>
        <taxon>Eukaryota</taxon>
        <taxon>Viridiplantae</taxon>
        <taxon>Chlorophyta</taxon>
        <taxon>core chlorophytes</taxon>
        <taxon>Trebouxiophyceae</taxon>
        <taxon>Chlorellales</taxon>
        <taxon>Chlorellaceae</taxon>
        <taxon>Chlorella clade</taxon>
        <taxon>Chlorella</taxon>
    </lineage>
</organism>
<dbReference type="Gene3D" id="2.130.10.10">
    <property type="entry name" value="YVTN repeat-like/Quinoprotein amine dehydrogenase"/>
    <property type="match status" value="1"/>
</dbReference>
<dbReference type="InterPro" id="IPR045142">
    <property type="entry name" value="BCAS3-like"/>
</dbReference>
<feature type="region of interest" description="Disordered" evidence="1">
    <location>
        <begin position="769"/>
        <end position="792"/>
    </location>
</feature>
<feature type="region of interest" description="Disordered" evidence="1">
    <location>
        <begin position="704"/>
        <end position="727"/>
    </location>
</feature>
<evidence type="ECO:0000259" key="2">
    <source>
        <dbReference type="Pfam" id="PF21034"/>
    </source>
</evidence>
<dbReference type="GO" id="GO:0005737">
    <property type="term" value="C:cytoplasm"/>
    <property type="evidence" value="ECO:0007669"/>
    <property type="project" value="TreeGrafter"/>
</dbReference>
<dbReference type="PANTHER" id="PTHR13268:SF0">
    <property type="entry name" value="BCAS3 MICROTUBULE ASSOCIATED CELL MIGRATION FACTOR"/>
    <property type="match status" value="1"/>
</dbReference>
<feature type="domain" description="BCAS3 WD40" evidence="2">
    <location>
        <begin position="419"/>
        <end position="530"/>
    </location>
</feature>
<feature type="domain" description="BCAS3 WD40" evidence="2">
    <location>
        <begin position="75"/>
        <end position="230"/>
    </location>
</feature>
<dbReference type="InterPro" id="IPR048382">
    <property type="entry name" value="BCAS3_WD40"/>
</dbReference>
<dbReference type="OrthoDB" id="25778at2759"/>
<proteinExistence type="predicted"/>
<dbReference type="SMART" id="SM00320">
    <property type="entry name" value="WD40"/>
    <property type="match status" value="2"/>
</dbReference>
<evidence type="ECO:0000313" key="3">
    <source>
        <dbReference type="EMBL" id="EFN54562.1"/>
    </source>
</evidence>
<dbReference type="eggNOG" id="KOG2109">
    <property type="taxonomic scope" value="Eukaryota"/>
</dbReference>
<dbReference type="InterPro" id="IPR015943">
    <property type="entry name" value="WD40/YVTN_repeat-like_dom_sf"/>
</dbReference>
<dbReference type="Pfam" id="PF21034">
    <property type="entry name" value="BCAS3_WD40"/>
    <property type="match status" value="2"/>
</dbReference>
<dbReference type="FunCoup" id="E1ZI23">
    <property type="interactions" value="312"/>
</dbReference>
<dbReference type="KEGG" id="cvr:CHLNCDRAFT_135361"/>
<reference evidence="3 4" key="1">
    <citation type="journal article" date="2010" name="Plant Cell">
        <title>The Chlorella variabilis NC64A genome reveals adaptation to photosymbiosis, coevolution with viruses, and cryptic sex.</title>
        <authorList>
            <person name="Blanc G."/>
            <person name="Duncan G."/>
            <person name="Agarkova I."/>
            <person name="Borodovsky M."/>
            <person name="Gurnon J."/>
            <person name="Kuo A."/>
            <person name="Lindquist E."/>
            <person name="Lucas S."/>
            <person name="Pangilinan J."/>
            <person name="Polle J."/>
            <person name="Salamov A."/>
            <person name="Terry A."/>
            <person name="Yamada T."/>
            <person name="Dunigan D.D."/>
            <person name="Grigoriev I.V."/>
            <person name="Claverie J.M."/>
            <person name="Van Etten J.L."/>
        </authorList>
    </citation>
    <scope>NUCLEOTIDE SEQUENCE [LARGE SCALE GENOMIC DNA]</scope>
    <source>
        <strain evidence="3 4">NC64A</strain>
    </source>
</reference>
<dbReference type="SUPFAM" id="SSF50978">
    <property type="entry name" value="WD40 repeat-like"/>
    <property type="match status" value="1"/>
</dbReference>
<dbReference type="InterPro" id="IPR036322">
    <property type="entry name" value="WD40_repeat_dom_sf"/>
</dbReference>
<keyword evidence="4" id="KW-1185">Reference proteome</keyword>
<evidence type="ECO:0000256" key="1">
    <source>
        <dbReference type="SAM" id="MobiDB-lite"/>
    </source>
</evidence>
<dbReference type="GO" id="GO:0006914">
    <property type="term" value="P:autophagy"/>
    <property type="evidence" value="ECO:0007669"/>
    <property type="project" value="InterPro"/>
</dbReference>
<feature type="compositionally biased region" description="Low complexity" evidence="1">
    <location>
        <begin position="257"/>
        <end position="278"/>
    </location>
</feature>
<feature type="region of interest" description="Disordered" evidence="1">
    <location>
        <begin position="325"/>
        <end position="356"/>
    </location>
</feature>
<dbReference type="GO" id="GO:0042594">
    <property type="term" value="P:response to starvation"/>
    <property type="evidence" value="ECO:0007669"/>
    <property type="project" value="TreeGrafter"/>
</dbReference>
<feature type="region of interest" description="Disordered" evidence="1">
    <location>
        <begin position="630"/>
        <end position="653"/>
    </location>
</feature>
<evidence type="ECO:0000313" key="4">
    <source>
        <dbReference type="Proteomes" id="UP000008141"/>
    </source>
</evidence>
<feature type="compositionally biased region" description="Low complexity" evidence="1">
    <location>
        <begin position="233"/>
        <end position="249"/>
    </location>
</feature>
<protein>
    <recommendedName>
        <fullName evidence="2">BCAS3 WD40 domain-containing protein</fullName>
    </recommendedName>
</protein>